<dbReference type="OrthoDB" id="10396428at2759"/>
<accession>A0A087TUL3</accession>
<keyword evidence="2" id="KW-1185">Reference proteome</keyword>
<protein>
    <submittedName>
        <fullName evidence="1">Uncharacterized protein</fullName>
    </submittedName>
</protein>
<evidence type="ECO:0000313" key="2">
    <source>
        <dbReference type="Proteomes" id="UP000054359"/>
    </source>
</evidence>
<organism evidence="1 2">
    <name type="scientific">Stegodyphus mimosarum</name>
    <name type="common">African social velvet spider</name>
    <dbReference type="NCBI Taxonomy" id="407821"/>
    <lineage>
        <taxon>Eukaryota</taxon>
        <taxon>Metazoa</taxon>
        <taxon>Ecdysozoa</taxon>
        <taxon>Arthropoda</taxon>
        <taxon>Chelicerata</taxon>
        <taxon>Arachnida</taxon>
        <taxon>Araneae</taxon>
        <taxon>Araneomorphae</taxon>
        <taxon>Entelegynae</taxon>
        <taxon>Eresoidea</taxon>
        <taxon>Eresidae</taxon>
        <taxon>Stegodyphus</taxon>
    </lineage>
</organism>
<reference evidence="1 2" key="1">
    <citation type="submission" date="2013-11" db="EMBL/GenBank/DDBJ databases">
        <title>Genome sequencing of Stegodyphus mimosarum.</title>
        <authorList>
            <person name="Bechsgaard J."/>
        </authorList>
    </citation>
    <scope>NUCLEOTIDE SEQUENCE [LARGE SCALE GENOMIC DNA]</scope>
</reference>
<dbReference type="AlphaFoldDB" id="A0A087TUL3"/>
<gene>
    <name evidence="1" type="ORF">X975_05742</name>
</gene>
<proteinExistence type="predicted"/>
<dbReference type="EMBL" id="KK116803">
    <property type="protein sequence ID" value="KFM68802.1"/>
    <property type="molecule type" value="Genomic_DNA"/>
</dbReference>
<feature type="non-terminal residue" evidence="1">
    <location>
        <position position="216"/>
    </location>
</feature>
<dbReference type="Proteomes" id="UP000054359">
    <property type="component" value="Unassembled WGS sequence"/>
</dbReference>
<name>A0A087TUL3_STEMI</name>
<evidence type="ECO:0000313" key="1">
    <source>
        <dbReference type="EMBL" id="KFM68802.1"/>
    </source>
</evidence>
<sequence>MCRCTVKAGLRRSPRAVHTRTRLSSLPRLNLDSSLKTTWFHSAAVQFPRARHHSKRRRQWLDIKGSTRNGRRDTICPSARRLRMVREDTGAPSEGATCVWMAADEAVGCTRAFLTMWWSSRRLVCRGRPEPGLRVHDISRVHWSQHFLTTQSERPNCRATRLADHPASIIPTILPSQTATTAHIIFEHGVMACLPQLFLCGINRFVLEPGKIIYWI</sequence>